<evidence type="ECO:0000256" key="1">
    <source>
        <dbReference type="SAM" id="Phobius"/>
    </source>
</evidence>
<dbReference type="Proteomes" id="UP000198677">
    <property type="component" value="Unassembled WGS sequence"/>
</dbReference>
<accession>A0A1H7WS11</accession>
<keyword evidence="3" id="KW-1185">Reference proteome</keyword>
<evidence type="ECO:0000313" key="3">
    <source>
        <dbReference type="Proteomes" id="UP000198677"/>
    </source>
</evidence>
<evidence type="ECO:0000313" key="2">
    <source>
        <dbReference type="EMBL" id="SEM24273.1"/>
    </source>
</evidence>
<protein>
    <submittedName>
        <fullName evidence="2">Uncharacterized protein</fullName>
    </submittedName>
</protein>
<organism evidence="2 3">
    <name type="scientific">Rhodococcus maanshanensis</name>
    <dbReference type="NCBI Taxonomy" id="183556"/>
    <lineage>
        <taxon>Bacteria</taxon>
        <taxon>Bacillati</taxon>
        <taxon>Actinomycetota</taxon>
        <taxon>Actinomycetes</taxon>
        <taxon>Mycobacteriales</taxon>
        <taxon>Nocardiaceae</taxon>
        <taxon>Rhodococcus</taxon>
    </lineage>
</organism>
<dbReference type="AlphaFoldDB" id="A0A1H7WS11"/>
<dbReference type="EMBL" id="FOAW01000028">
    <property type="protein sequence ID" value="SEM24273.1"/>
    <property type="molecule type" value="Genomic_DNA"/>
</dbReference>
<reference evidence="3" key="1">
    <citation type="submission" date="2016-10" db="EMBL/GenBank/DDBJ databases">
        <authorList>
            <person name="Varghese N."/>
            <person name="Submissions S."/>
        </authorList>
    </citation>
    <scope>NUCLEOTIDE SEQUENCE [LARGE SCALE GENOMIC DNA]</scope>
    <source>
        <strain evidence="3">DSM 44675</strain>
    </source>
</reference>
<dbReference type="RefSeq" id="WP_269321359.1">
    <property type="nucleotide sequence ID" value="NZ_FOAW01000028.1"/>
</dbReference>
<keyword evidence="1" id="KW-0812">Transmembrane</keyword>
<feature type="transmembrane region" description="Helical" evidence="1">
    <location>
        <begin position="12"/>
        <end position="38"/>
    </location>
</feature>
<name>A0A1H7WS11_9NOCA</name>
<gene>
    <name evidence="2" type="ORF">SAMN05444583_12856</name>
</gene>
<keyword evidence="1" id="KW-0472">Membrane</keyword>
<sequence length="44" mass="3821">MGSSQEQLGQLGTAAGLIGGVGGVLAGLGAAIGLAALVGGGALS</sequence>
<proteinExistence type="predicted"/>
<keyword evidence="1" id="KW-1133">Transmembrane helix</keyword>